<evidence type="ECO:0000313" key="1">
    <source>
        <dbReference type="EMBL" id="EMA45722.1"/>
    </source>
</evidence>
<gene>
    <name evidence="1" type="ORF">C446_01910</name>
</gene>
<proteinExistence type="predicted"/>
<accession>M0MJ40</accession>
<dbReference type="EMBL" id="AOMA01000014">
    <property type="protein sequence ID" value="EMA45722.1"/>
    <property type="molecule type" value="Genomic_DNA"/>
</dbReference>
<dbReference type="AlphaFoldDB" id="M0MJ40"/>
<protein>
    <submittedName>
        <fullName evidence="1">Uncharacterized protein</fullName>
    </submittedName>
</protein>
<evidence type="ECO:0000313" key="2">
    <source>
        <dbReference type="Proteomes" id="UP000011607"/>
    </source>
</evidence>
<reference evidence="1 2" key="1">
    <citation type="journal article" date="2014" name="PLoS Genet.">
        <title>Phylogenetically driven sequencing of extremely halophilic archaea reveals strategies for static and dynamic osmo-response.</title>
        <authorList>
            <person name="Becker E.A."/>
            <person name="Seitzer P.M."/>
            <person name="Tritt A."/>
            <person name="Larsen D."/>
            <person name="Krusor M."/>
            <person name="Yao A.I."/>
            <person name="Wu D."/>
            <person name="Madern D."/>
            <person name="Eisen J.A."/>
            <person name="Darling A.E."/>
            <person name="Facciotti M.T."/>
        </authorList>
    </citation>
    <scope>NUCLEOTIDE SEQUENCE [LARGE SCALE GENOMIC DNA]</scope>
    <source>
        <strain evidence="1 2">JCM 10879</strain>
    </source>
</reference>
<sequence length="85" mass="9111">MTYAVGIGGDYGRECKKPRGFDGEQRSGAVLDDRIERPVDVPLVEAMGIPDEFVAVLFGELPGFEVVVPSLGPITTFADACGRRP</sequence>
<keyword evidence="2" id="KW-1185">Reference proteome</keyword>
<organism evidence="1 2">
    <name type="scientific">Halobiforma nitratireducens JCM 10879</name>
    <dbReference type="NCBI Taxonomy" id="1227454"/>
    <lineage>
        <taxon>Archaea</taxon>
        <taxon>Methanobacteriati</taxon>
        <taxon>Methanobacteriota</taxon>
        <taxon>Stenosarchaea group</taxon>
        <taxon>Halobacteria</taxon>
        <taxon>Halobacteriales</taxon>
        <taxon>Natrialbaceae</taxon>
        <taxon>Halobiforma</taxon>
    </lineage>
</organism>
<comment type="caution">
    <text evidence="1">The sequence shown here is derived from an EMBL/GenBank/DDBJ whole genome shotgun (WGS) entry which is preliminary data.</text>
</comment>
<dbReference type="Proteomes" id="UP000011607">
    <property type="component" value="Unassembled WGS sequence"/>
</dbReference>
<name>M0MJ40_9EURY</name>